<accession>A0A8R1IXJ3</accession>
<keyword evidence="2" id="KW-1185">Reference proteome</keyword>
<dbReference type="AlphaFoldDB" id="A0A8R1IXJ3"/>
<dbReference type="Proteomes" id="UP000005237">
    <property type="component" value="Unassembled WGS sequence"/>
</dbReference>
<protein>
    <submittedName>
        <fullName evidence="1">Uncharacterized protein</fullName>
    </submittedName>
</protein>
<sequence>MEGRVSGRVGSNIRGYWERNIQIEQRQRAEEERRQRPKSYGFPKWRSTDALSASLVASNSIQVTLSF</sequence>
<name>A0A8R1IXJ3_CAEJA</name>
<evidence type="ECO:0000313" key="2">
    <source>
        <dbReference type="Proteomes" id="UP000005237"/>
    </source>
</evidence>
<evidence type="ECO:0000313" key="1">
    <source>
        <dbReference type="EnsemblMetazoa" id="CJA40992.1"/>
    </source>
</evidence>
<proteinExistence type="predicted"/>
<reference evidence="2" key="1">
    <citation type="submission" date="2010-08" db="EMBL/GenBank/DDBJ databases">
        <authorList>
            <consortium name="Caenorhabditis japonica Sequencing Consortium"/>
            <person name="Wilson R.K."/>
        </authorList>
    </citation>
    <scope>NUCLEOTIDE SEQUENCE [LARGE SCALE GENOMIC DNA]</scope>
    <source>
        <strain evidence="2">DF5081</strain>
    </source>
</reference>
<organism evidence="1 2">
    <name type="scientific">Caenorhabditis japonica</name>
    <dbReference type="NCBI Taxonomy" id="281687"/>
    <lineage>
        <taxon>Eukaryota</taxon>
        <taxon>Metazoa</taxon>
        <taxon>Ecdysozoa</taxon>
        <taxon>Nematoda</taxon>
        <taxon>Chromadorea</taxon>
        <taxon>Rhabditida</taxon>
        <taxon>Rhabditina</taxon>
        <taxon>Rhabditomorpha</taxon>
        <taxon>Rhabditoidea</taxon>
        <taxon>Rhabditidae</taxon>
        <taxon>Peloderinae</taxon>
        <taxon>Caenorhabditis</taxon>
    </lineage>
</organism>
<dbReference type="EnsemblMetazoa" id="CJA40992.1">
    <property type="protein sequence ID" value="CJA40992.1"/>
    <property type="gene ID" value="WBGene00216840"/>
</dbReference>
<reference evidence="1" key="2">
    <citation type="submission" date="2022-06" db="UniProtKB">
        <authorList>
            <consortium name="EnsemblMetazoa"/>
        </authorList>
    </citation>
    <scope>IDENTIFICATION</scope>
    <source>
        <strain evidence="1">DF5081</strain>
    </source>
</reference>